<gene>
    <name evidence="2" type="ORF">K443DRAFT_117413</name>
</gene>
<dbReference type="InterPro" id="IPR041078">
    <property type="entry name" value="Plavaka"/>
</dbReference>
<sequence length="564" mass="63790">MVAELEKSWEPPREGAPHQEAVDTDDNNVDLNDVPPLVDASDDEDDEGEGAPYQEIDDEDESHAQHKHNIDRFIIGDGYGVKPAVRIRYNDKHPSARAGQPLTHQESSDDVYGATLGGGDNPWAPFNSKKDWEIARWAKLRGAGSTAFSELLAVDGVRDTLNLSYKNSEELNRIIDTKLPGWPQFTRREVMQSGEVVEFYMRDIVECLRALWGDPDFDGDLILEPEQLYADEDMTIRIYHEMNTGKWWWDTQNITIVPIIISSDKTQLTQFRGKQAYPVYLTIGNIPKHIRQKPSQQGQVLLAYLPTSKLGHITNKASHRRCISNLFHHCMQTIIKPLERAGRDGIILISGDGAARRCFPILAAYVGDYPEQVLVTLVKTGTCPICPAPRDEIGDWESILEPRDAQKITEALNAVDKGATEFMKACANAVQCVFWKNLPYVNIYRSITPDILHQLFLLALVADVRLPDGHSNARLVRTVRAVLDFIYLARYPIHTSETLAQMNDALHAFHINRDILISLGIRTHFNIPKLHNSGHYYELIQLYGAADNFNTEFTERLEGYLPLI</sequence>
<proteinExistence type="predicted"/>
<dbReference type="Proteomes" id="UP000054477">
    <property type="component" value="Unassembled WGS sequence"/>
</dbReference>
<evidence type="ECO:0000313" key="2">
    <source>
        <dbReference type="EMBL" id="KIJ89870.1"/>
    </source>
</evidence>
<keyword evidence="3" id="KW-1185">Reference proteome</keyword>
<evidence type="ECO:0000313" key="3">
    <source>
        <dbReference type="Proteomes" id="UP000054477"/>
    </source>
</evidence>
<accession>A0A0C9WL03</accession>
<reference evidence="2 3" key="1">
    <citation type="submission" date="2014-04" db="EMBL/GenBank/DDBJ databases">
        <authorList>
            <consortium name="DOE Joint Genome Institute"/>
            <person name="Kuo A."/>
            <person name="Kohler A."/>
            <person name="Nagy L.G."/>
            <person name="Floudas D."/>
            <person name="Copeland A."/>
            <person name="Barry K.W."/>
            <person name="Cichocki N."/>
            <person name="Veneault-Fourrey C."/>
            <person name="LaButti K."/>
            <person name="Lindquist E.A."/>
            <person name="Lipzen A."/>
            <person name="Lundell T."/>
            <person name="Morin E."/>
            <person name="Murat C."/>
            <person name="Sun H."/>
            <person name="Tunlid A."/>
            <person name="Henrissat B."/>
            <person name="Grigoriev I.V."/>
            <person name="Hibbett D.S."/>
            <person name="Martin F."/>
            <person name="Nordberg H.P."/>
            <person name="Cantor M.N."/>
            <person name="Hua S.X."/>
        </authorList>
    </citation>
    <scope>NUCLEOTIDE SEQUENCE [LARGE SCALE GENOMIC DNA]</scope>
    <source>
        <strain evidence="2 3">LaAM-08-1</strain>
    </source>
</reference>
<feature type="region of interest" description="Disordered" evidence="1">
    <location>
        <begin position="94"/>
        <end position="116"/>
    </location>
</feature>
<name>A0A0C9WL03_9AGAR</name>
<dbReference type="Pfam" id="PF18759">
    <property type="entry name" value="Plavaka"/>
    <property type="match status" value="1"/>
</dbReference>
<dbReference type="AlphaFoldDB" id="A0A0C9WL03"/>
<dbReference type="HOGENOM" id="CLU_006344_4_3_1"/>
<feature type="compositionally biased region" description="Basic and acidic residues" evidence="1">
    <location>
        <begin position="1"/>
        <end position="21"/>
    </location>
</feature>
<evidence type="ECO:0000256" key="1">
    <source>
        <dbReference type="SAM" id="MobiDB-lite"/>
    </source>
</evidence>
<dbReference type="OrthoDB" id="2576233at2759"/>
<feature type="compositionally biased region" description="Low complexity" evidence="1">
    <location>
        <begin position="29"/>
        <end position="39"/>
    </location>
</feature>
<organism evidence="2 3">
    <name type="scientific">Laccaria amethystina LaAM-08-1</name>
    <dbReference type="NCBI Taxonomy" id="1095629"/>
    <lineage>
        <taxon>Eukaryota</taxon>
        <taxon>Fungi</taxon>
        <taxon>Dikarya</taxon>
        <taxon>Basidiomycota</taxon>
        <taxon>Agaricomycotina</taxon>
        <taxon>Agaricomycetes</taxon>
        <taxon>Agaricomycetidae</taxon>
        <taxon>Agaricales</taxon>
        <taxon>Agaricineae</taxon>
        <taxon>Hydnangiaceae</taxon>
        <taxon>Laccaria</taxon>
    </lineage>
</organism>
<protein>
    <submittedName>
        <fullName evidence="2">Uncharacterized protein</fullName>
    </submittedName>
</protein>
<dbReference type="EMBL" id="KN839392">
    <property type="protein sequence ID" value="KIJ89870.1"/>
    <property type="molecule type" value="Genomic_DNA"/>
</dbReference>
<feature type="compositionally biased region" description="Acidic residues" evidence="1">
    <location>
        <begin position="40"/>
        <end position="61"/>
    </location>
</feature>
<feature type="region of interest" description="Disordered" evidence="1">
    <location>
        <begin position="1"/>
        <end position="64"/>
    </location>
</feature>
<reference evidence="3" key="2">
    <citation type="submission" date="2015-01" db="EMBL/GenBank/DDBJ databases">
        <title>Evolutionary Origins and Diversification of the Mycorrhizal Mutualists.</title>
        <authorList>
            <consortium name="DOE Joint Genome Institute"/>
            <consortium name="Mycorrhizal Genomics Consortium"/>
            <person name="Kohler A."/>
            <person name="Kuo A."/>
            <person name="Nagy L.G."/>
            <person name="Floudas D."/>
            <person name="Copeland A."/>
            <person name="Barry K.W."/>
            <person name="Cichocki N."/>
            <person name="Veneault-Fourrey C."/>
            <person name="LaButti K."/>
            <person name="Lindquist E.A."/>
            <person name="Lipzen A."/>
            <person name="Lundell T."/>
            <person name="Morin E."/>
            <person name="Murat C."/>
            <person name="Riley R."/>
            <person name="Ohm R."/>
            <person name="Sun H."/>
            <person name="Tunlid A."/>
            <person name="Henrissat B."/>
            <person name="Grigoriev I.V."/>
            <person name="Hibbett D.S."/>
            <person name="Martin F."/>
        </authorList>
    </citation>
    <scope>NUCLEOTIDE SEQUENCE [LARGE SCALE GENOMIC DNA]</scope>
    <source>
        <strain evidence="3">LaAM-08-1</strain>
    </source>
</reference>